<comment type="caution">
    <text evidence="2">The sequence shown here is derived from an EMBL/GenBank/DDBJ whole genome shotgun (WGS) entry which is preliminary data.</text>
</comment>
<proteinExistence type="predicted"/>
<accession>M0ETZ3</accession>
<organism evidence="2 3">
    <name type="scientific">Halorubrum distributum JCM 9100</name>
    <dbReference type="NCBI Taxonomy" id="1227467"/>
    <lineage>
        <taxon>Archaea</taxon>
        <taxon>Methanobacteriati</taxon>
        <taxon>Methanobacteriota</taxon>
        <taxon>Stenosarchaea group</taxon>
        <taxon>Halobacteria</taxon>
        <taxon>Halobacteriales</taxon>
        <taxon>Haloferacaceae</taxon>
        <taxon>Halorubrum</taxon>
        <taxon>Halorubrum distributum group</taxon>
    </lineage>
</organism>
<protein>
    <recommendedName>
        <fullName evidence="4">ParB/Sulfiredoxin domain-containing protein</fullName>
    </recommendedName>
</protein>
<dbReference type="Proteomes" id="UP000011526">
    <property type="component" value="Unassembled WGS sequence"/>
</dbReference>
<sequence length="279" mass="32803">MSLFVEMYNFAHNIIKQTILPWGRYAYNWWQYGPGIARPGELINVDPREIEYVMIDCKFNHRAKKTHAYIKGGDWDRNYLDDGLMFVGSDEGFDELGLVPVEDYGFYTSLRNHFEKGLPWEETEIYKHFSDNPRPPDRTYPLTRDDRPHRGGKYATKDVLDEEFSRIDDLYEHMKEYGYLTQRELREREDAPYSAKNVAPASDEVLVNIGRSGNIIFDEGRHRFAVARILGLESIPVKVLVRHENWQAIRREVARTDSTAELSDRSRRYLDHPDIRPLV</sequence>
<evidence type="ECO:0008006" key="4">
    <source>
        <dbReference type="Google" id="ProtNLM"/>
    </source>
</evidence>
<evidence type="ECO:0000256" key="1">
    <source>
        <dbReference type="SAM" id="MobiDB-lite"/>
    </source>
</evidence>
<dbReference type="AlphaFoldDB" id="M0ETZ3"/>
<keyword evidence="3" id="KW-1185">Reference proteome</keyword>
<name>M0ETZ3_9EURY</name>
<evidence type="ECO:0000313" key="3">
    <source>
        <dbReference type="Proteomes" id="UP000011526"/>
    </source>
</evidence>
<feature type="region of interest" description="Disordered" evidence="1">
    <location>
        <begin position="130"/>
        <end position="153"/>
    </location>
</feature>
<evidence type="ECO:0000313" key="2">
    <source>
        <dbReference type="EMBL" id="ELZ51165.1"/>
    </source>
</evidence>
<dbReference type="EMBL" id="AOJM01000034">
    <property type="protein sequence ID" value="ELZ51165.1"/>
    <property type="molecule type" value="Genomic_DNA"/>
</dbReference>
<gene>
    <name evidence="2" type="ORF">C465_04319</name>
</gene>
<reference evidence="2 3" key="1">
    <citation type="journal article" date="2014" name="PLoS Genet.">
        <title>Phylogenetically driven sequencing of extremely halophilic archaea reveals strategies for static and dynamic osmo-response.</title>
        <authorList>
            <person name="Becker E.A."/>
            <person name="Seitzer P.M."/>
            <person name="Tritt A."/>
            <person name="Larsen D."/>
            <person name="Krusor M."/>
            <person name="Yao A.I."/>
            <person name="Wu D."/>
            <person name="Madern D."/>
            <person name="Eisen J.A."/>
            <person name="Darling A.E."/>
            <person name="Facciotti M.T."/>
        </authorList>
    </citation>
    <scope>NUCLEOTIDE SEQUENCE [LARGE SCALE GENOMIC DNA]</scope>
    <source>
        <strain evidence="2 3">JCM 9100</strain>
    </source>
</reference>